<sequence>MRLIILTHFCATWALVGLIWTLQVVNLPLFAKVGENAFSSYEANHSLLLPQVMGTLMFIELVTGIVLVVFPPGWVPSWVFMLGLGLLALIWGWGLLVQAPLQRRLARRFDPQALSLLVYTNWLRTLAWSARGLLLAWAMLRYAL</sequence>
<name>A0A399EE25_9DEIN</name>
<keyword evidence="1" id="KW-0472">Membrane</keyword>
<organism evidence="2 3">
    <name type="scientific">Calidithermus terrae</name>
    <dbReference type="NCBI Taxonomy" id="1408545"/>
    <lineage>
        <taxon>Bacteria</taxon>
        <taxon>Thermotogati</taxon>
        <taxon>Deinococcota</taxon>
        <taxon>Deinococci</taxon>
        <taxon>Thermales</taxon>
        <taxon>Thermaceae</taxon>
        <taxon>Calidithermus</taxon>
    </lineage>
</organism>
<accession>A0A399EE25</accession>
<dbReference type="OrthoDB" id="27509at2"/>
<dbReference type="RefSeq" id="WP_119315767.1">
    <property type="nucleotide sequence ID" value="NZ_QXDL01000132.1"/>
</dbReference>
<evidence type="ECO:0000313" key="2">
    <source>
        <dbReference type="EMBL" id="RIH82168.1"/>
    </source>
</evidence>
<evidence type="ECO:0000256" key="1">
    <source>
        <dbReference type="SAM" id="Phobius"/>
    </source>
</evidence>
<keyword evidence="1" id="KW-1133">Transmembrane helix</keyword>
<gene>
    <name evidence="2" type="ORF">Mterra_02777</name>
</gene>
<proteinExistence type="predicted"/>
<keyword evidence="3" id="KW-1185">Reference proteome</keyword>
<dbReference type="Proteomes" id="UP000265715">
    <property type="component" value="Unassembled WGS sequence"/>
</dbReference>
<reference evidence="2 3" key="1">
    <citation type="submission" date="2018-08" db="EMBL/GenBank/DDBJ databases">
        <title>Meiothermus terrae DSM 26712 genome sequencing project.</title>
        <authorList>
            <person name="Da Costa M.S."/>
            <person name="Albuquerque L."/>
            <person name="Raposo P."/>
            <person name="Froufe H.J.C."/>
            <person name="Barroso C.S."/>
            <person name="Egas C."/>
        </authorList>
    </citation>
    <scope>NUCLEOTIDE SEQUENCE [LARGE SCALE GENOMIC DNA]</scope>
    <source>
        <strain evidence="2 3">DSM 26712</strain>
    </source>
</reference>
<evidence type="ECO:0000313" key="3">
    <source>
        <dbReference type="Proteomes" id="UP000265715"/>
    </source>
</evidence>
<dbReference type="EMBL" id="QXDL01000132">
    <property type="protein sequence ID" value="RIH82168.1"/>
    <property type="molecule type" value="Genomic_DNA"/>
</dbReference>
<evidence type="ECO:0008006" key="4">
    <source>
        <dbReference type="Google" id="ProtNLM"/>
    </source>
</evidence>
<comment type="caution">
    <text evidence="2">The sequence shown here is derived from an EMBL/GenBank/DDBJ whole genome shotgun (WGS) entry which is preliminary data.</text>
</comment>
<feature type="transmembrane region" description="Helical" evidence="1">
    <location>
        <begin position="77"/>
        <end position="96"/>
    </location>
</feature>
<dbReference type="AlphaFoldDB" id="A0A399EE25"/>
<keyword evidence="1" id="KW-0812">Transmembrane</keyword>
<protein>
    <recommendedName>
        <fullName evidence="4">DUF2269 family protein</fullName>
    </recommendedName>
</protein>
<feature type="transmembrane region" description="Helical" evidence="1">
    <location>
        <begin position="47"/>
        <end position="70"/>
    </location>
</feature>